<dbReference type="InterPro" id="IPR043917">
    <property type="entry name" value="DUF5753"/>
</dbReference>
<proteinExistence type="predicted"/>
<dbReference type="RefSeq" id="WP_170264387.1">
    <property type="nucleotide sequence ID" value="NZ_JABELX010000025.1"/>
</dbReference>
<dbReference type="Pfam" id="PF13560">
    <property type="entry name" value="HTH_31"/>
    <property type="match status" value="1"/>
</dbReference>
<comment type="caution">
    <text evidence="2">The sequence shown here is derived from an EMBL/GenBank/DDBJ whole genome shotgun (WGS) entry which is preliminary data.</text>
</comment>
<dbReference type="Proteomes" id="UP000586827">
    <property type="component" value="Unassembled WGS sequence"/>
</dbReference>
<dbReference type="AlphaFoldDB" id="A0A849CFN7"/>
<name>A0A849CFN7_9NOCA</name>
<sequence>MPPTSPTVARLELTHRIRQRREHLELDSATVATAVGIAASNWSHIEAGRRILQEPKLRVLLDLLEFDEVERGELLALRELSKQRGWWDAHATLLGGELLQFHGLEYGASTERTHDSVLIPGLLQTADYARALIANDTTFIPKSQVKQRLEIRLRRQQRLREPDPLHITAVLGEAALHQKIGGVDVLRGQLDHLIDLLETVPTVDLHVITFDATKGIHTGATFYLLDFESRVWPPTVAWYEGPGIQGLIDDPADVQALELTHELAQDSALSRDDSLEMMRHCRRQIG</sequence>
<accession>A0A849CFN7</accession>
<organism evidence="2 3">
    <name type="scientific">Nocardia uniformis</name>
    <dbReference type="NCBI Taxonomy" id="53432"/>
    <lineage>
        <taxon>Bacteria</taxon>
        <taxon>Bacillati</taxon>
        <taxon>Actinomycetota</taxon>
        <taxon>Actinomycetes</taxon>
        <taxon>Mycobacteriales</taxon>
        <taxon>Nocardiaceae</taxon>
        <taxon>Nocardia</taxon>
    </lineage>
</organism>
<reference evidence="2 3" key="1">
    <citation type="submission" date="2020-05" db="EMBL/GenBank/DDBJ databases">
        <title>MicrobeNet Type strains.</title>
        <authorList>
            <person name="Nicholson A.C."/>
        </authorList>
    </citation>
    <scope>NUCLEOTIDE SEQUENCE [LARGE SCALE GENOMIC DNA]</scope>
    <source>
        <strain evidence="2 3">JCM 3224</strain>
    </source>
</reference>
<dbReference type="CDD" id="cd00093">
    <property type="entry name" value="HTH_XRE"/>
    <property type="match status" value="1"/>
</dbReference>
<dbReference type="InterPro" id="IPR010982">
    <property type="entry name" value="Lambda_DNA-bd_dom_sf"/>
</dbReference>
<dbReference type="GO" id="GO:0003677">
    <property type="term" value="F:DNA binding"/>
    <property type="evidence" value="ECO:0007669"/>
    <property type="project" value="InterPro"/>
</dbReference>
<evidence type="ECO:0000313" key="2">
    <source>
        <dbReference type="EMBL" id="NNH75660.1"/>
    </source>
</evidence>
<protein>
    <submittedName>
        <fullName evidence="2">Helix-turn-helix domain-containing protein</fullName>
    </submittedName>
</protein>
<keyword evidence="3" id="KW-1185">Reference proteome</keyword>
<evidence type="ECO:0000313" key="3">
    <source>
        <dbReference type="Proteomes" id="UP000586827"/>
    </source>
</evidence>
<dbReference type="SMART" id="SM00530">
    <property type="entry name" value="HTH_XRE"/>
    <property type="match status" value="1"/>
</dbReference>
<dbReference type="InterPro" id="IPR001387">
    <property type="entry name" value="Cro/C1-type_HTH"/>
</dbReference>
<dbReference type="EMBL" id="JABELX010000025">
    <property type="protein sequence ID" value="NNH75660.1"/>
    <property type="molecule type" value="Genomic_DNA"/>
</dbReference>
<evidence type="ECO:0000259" key="1">
    <source>
        <dbReference type="SMART" id="SM00530"/>
    </source>
</evidence>
<dbReference type="SUPFAM" id="SSF47413">
    <property type="entry name" value="lambda repressor-like DNA-binding domains"/>
    <property type="match status" value="1"/>
</dbReference>
<dbReference type="Pfam" id="PF19054">
    <property type="entry name" value="DUF5753"/>
    <property type="match status" value="1"/>
</dbReference>
<dbReference type="Gene3D" id="1.10.260.40">
    <property type="entry name" value="lambda repressor-like DNA-binding domains"/>
    <property type="match status" value="1"/>
</dbReference>
<gene>
    <name evidence="2" type="ORF">HLB23_38410</name>
</gene>
<feature type="domain" description="HTH cro/C1-type" evidence="1">
    <location>
        <begin position="16"/>
        <end position="71"/>
    </location>
</feature>